<evidence type="ECO:0000256" key="4">
    <source>
        <dbReference type="ARBA" id="ARBA00023172"/>
    </source>
</evidence>
<dbReference type="InterPro" id="IPR004107">
    <property type="entry name" value="Integrase_SAM-like_N"/>
</dbReference>
<comment type="caution">
    <text evidence="6">The sequence shown here is derived from an EMBL/GenBank/DDBJ whole genome shotgun (WGS) entry which is preliminary data.</text>
</comment>
<dbReference type="AlphaFoldDB" id="A0A2X4HD51"/>
<dbReference type="Pfam" id="PF02899">
    <property type="entry name" value="Phage_int_SAM_1"/>
    <property type="match status" value="1"/>
</dbReference>
<dbReference type="GO" id="GO:0003677">
    <property type="term" value="F:DNA binding"/>
    <property type="evidence" value="ECO:0007669"/>
    <property type="project" value="UniProtKB-UniRule"/>
</dbReference>
<comment type="similarity">
    <text evidence="5">Belongs to the 'phage' integrase family. XerD-like subfamily.</text>
</comment>
<dbReference type="OMA" id="IGCAELS"/>
<evidence type="ECO:0000256" key="2">
    <source>
        <dbReference type="ARBA" id="ARBA00022908"/>
    </source>
</evidence>
<gene>
    <name evidence="6" type="primary">xerD</name>
    <name evidence="6" type="ORF">GKS16_08645</name>
</gene>
<keyword evidence="2 5" id="KW-0229">DNA integration</keyword>
<keyword evidence="4 5" id="KW-0233">DNA recombination</keyword>
<dbReference type="InterPro" id="IPR020876">
    <property type="entry name" value="Tyrosine_recombinase_XerD-like"/>
</dbReference>
<dbReference type="EMBL" id="WLXI01000057">
    <property type="protein sequence ID" value="MTD02335.1"/>
    <property type="molecule type" value="Genomic_DNA"/>
</dbReference>
<name>A0A2X4HD51_STRUB</name>
<dbReference type="GO" id="GO:0009037">
    <property type="term" value="F:tyrosine-based site-specific recombinase activity"/>
    <property type="evidence" value="ECO:0007669"/>
    <property type="project" value="UniProtKB-UniRule"/>
</dbReference>
<organism evidence="6 7">
    <name type="scientific">Streptococcus uberis</name>
    <dbReference type="NCBI Taxonomy" id="1349"/>
    <lineage>
        <taxon>Bacteria</taxon>
        <taxon>Bacillati</taxon>
        <taxon>Bacillota</taxon>
        <taxon>Bacilli</taxon>
        <taxon>Lactobacillales</taxon>
        <taxon>Streptococcaceae</taxon>
        <taxon>Streptococcus</taxon>
    </lineage>
</organism>
<keyword evidence="1 5" id="KW-0963">Cytoplasm</keyword>
<dbReference type="GO" id="GO:0005737">
    <property type="term" value="C:cytoplasm"/>
    <property type="evidence" value="ECO:0007669"/>
    <property type="project" value="UniProtKB-SubCell"/>
</dbReference>
<proteinExistence type="inferred from homology"/>
<dbReference type="GO" id="GO:0006313">
    <property type="term" value="P:DNA transposition"/>
    <property type="evidence" value="ECO:0007669"/>
    <property type="project" value="UniProtKB-UniRule"/>
</dbReference>
<keyword evidence="3 5" id="KW-0238">DNA-binding</keyword>
<dbReference type="Proteomes" id="UP000483839">
    <property type="component" value="Unassembled WGS sequence"/>
</dbReference>
<dbReference type="InterPro" id="IPR044068">
    <property type="entry name" value="CB"/>
</dbReference>
<accession>A0A2X4HD51</accession>
<reference evidence="6 7" key="1">
    <citation type="submission" date="2019-11" db="EMBL/GenBank/DDBJ databases">
        <title>Streptococcus uberis isolated from clinical mastitis cases on a southeastern Queensland dairy.</title>
        <authorList>
            <person name="Workentine M.L."/>
            <person name="Price R."/>
            <person name="Olchowy T."/>
        </authorList>
    </citation>
    <scope>NUCLEOTIDE SEQUENCE [LARGE SCALE GENOMIC DNA]</scope>
    <source>
        <strain evidence="6 7">OLC4459-A17</strain>
    </source>
</reference>
<comment type="subcellular location">
    <subcellularLocation>
        <location evidence="5">Cytoplasm</location>
    </subcellularLocation>
</comment>
<evidence type="ECO:0000313" key="6">
    <source>
        <dbReference type="EMBL" id="MTD02335.1"/>
    </source>
</evidence>
<dbReference type="InterPro" id="IPR002104">
    <property type="entry name" value="Integrase_catalytic"/>
</dbReference>
<dbReference type="InterPro" id="IPR010998">
    <property type="entry name" value="Integrase_recombinase_N"/>
</dbReference>
<feature type="active site" description="O-(3'-phospho-DNA)-tyrosine intermediate" evidence="5">
    <location>
        <position position="244"/>
    </location>
</feature>
<evidence type="ECO:0000256" key="5">
    <source>
        <dbReference type="HAMAP-Rule" id="MF_01817"/>
    </source>
</evidence>
<dbReference type="InterPro" id="IPR011010">
    <property type="entry name" value="DNA_brk_join_enz"/>
</dbReference>
<dbReference type="PROSITE" id="PS51900">
    <property type="entry name" value="CB"/>
    <property type="match status" value="1"/>
</dbReference>
<dbReference type="InterPro" id="IPR013762">
    <property type="entry name" value="Integrase-like_cat_sf"/>
</dbReference>
<comment type="function">
    <text evidence="5">Putative tyrosine recombinase. Not involved in the cutting and rejoining of the recombining DNA molecules on dif(SL) site.</text>
</comment>
<dbReference type="SMR" id="A0A2X4HD51"/>
<dbReference type="Pfam" id="PF00589">
    <property type="entry name" value="Phage_integrase"/>
    <property type="match status" value="1"/>
</dbReference>
<dbReference type="RefSeq" id="WP_012657939.1">
    <property type="nucleotide sequence ID" value="NZ_BAABQA010000003.1"/>
</dbReference>
<dbReference type="NCBIfam" id="NF002685">
    <property type="entry name" value="PRK02436.1"/>
    <property type="match status" value="1"/>
</dbReference>
<sequence length="247" mass="28791">MIKHIEAFLASKTISENTLKSYRYDLNQFLMLIDHKLSDEKLVLYQKSLNHLSASAKKRKFSTVNQFLHYLYKVNVTDRFFELSGKVSLPSTKVPFTYQLDDKRFYQKTQHPSGQLIALLILELGLLPSELSKLRLSEIDLDFQLIRVDNGSTVKVLSFSQAILKHLSEMEVGSTYLFENKGKPYSRQWFFNQLNAFLLEIGYDQLSAQSLREQFIIREKEKGTSLMELTQKLGLKSPITLEKYYRL</sequence>
<dbReference type="Gene3D" id="1.10.150.130">
    <property type="match status" value="1"/>
</dbReference>
<evidence type="ECO:0000256" key="3">
    <source>
        <dbReference type="ARBA" id="ARBA00023125"/>
    </source>
</evidence>
<dbReference type="PROSITE" id="PS51898">
    <property type="entry name" value="TYR_RECOMBINASE"/>
    <property type="match status" value="1"/>
</dbReference>
<dbReference type="SUPFAM" id="SSF56349">
    <property type="entry name" value="DNA breaking-rejoining enzymes"/>
    <property type="match status" value="1"/>
</dbReference>
<dbReference type="Gene3D" id="1.10.443.10">
    <property type="entry name" value="Intergrase catalytic core"/>
    <property type="match status" value="1"/>
</dbReference>
<evidence type="ECO:0000313" key="7">
    <source>
        <dbReference type="Proteomes" id="UP000483839"/>
    </source>
</evidence>
<evidence type="ECO:0000256" key="1">
    <source>
        <dbReference type="ARBA" id="ARBA00022490"/>
    </source>
</evidence>
<dbReference type="HAMAP" id="MF_01817">
    <property type="entry name" value="Recomb_XerD_like"/>
    <property type="match status" value="1"/>
</dbReference>
<protein>
    <recommendedName>
        <fullName evidence="5">Tyrosine recombinase XerD-like</fullName>
    </recommendedName>
</protein>